<dbReference type="Pfam" id="PF13391">
    <property type="entry name" value="HNH_2"/>
    <property type="match status" value="1"/>
</dbReference>
<dbReference type="EMBL" id="AFNW01000311">
    <property type="protein sequence ID" value="EKJ70355.1"/>
    <property type="molecule type" value="Genomic_DNA"/>
</dbReference>
<name>K3VYB4_FUSPC</name>
<dbReference type="HOGENOM" id="CLU_043858_0_0_1"/>
<dbReference type="GeneID" id="20368189"/>
<evidence type="ECO:0000313" key="3">
    <source>
        <dbReference type="Proteomes" id="UP000007978"/>
    </source>
</evidence>
<gene>
    <name evidence="2" type="ORF">FPSE_09572</name>
</gene>
<dbReference type="KEGG" id="fpu:FPSE_09572"/>
<evidence type="ECO:0000259" key="1">
    <source>
        <dbReference type="Pfam" id="PF13391"/>
    </source>
</evidence>
<proteinExistence type="predicted"/>
<feature type="domain" description="HNH nuclease" evidence="1">
    <location>
        <begin position="66"/>
        <end position="144"/>
    </location>
</feature>
<dbReference type="eggNOG" id="ENOG502SCMH">
    <property type="taxonomic scope" value="Eukaryota"/>
</dbReference>
<organism evidence="2 3">
    <name type="scientific">Fusarium pseudograminearum (strain CS3096)</name>
    <name type="common">Wheat and barley crown-rot fungus</name>
    <dbReference type="NCBI Taxonomy" id="1028729"/>
    <lineage>
        <taxon>Eukaryota</taxon>
        <taxon>Fungi</taxon>
        <taxon>Dikarya</taxon>
        <taxon>Ascomycota</taxon>
        <taxon>Pezizomycotina</taxon>
        <taxon>Sordariomycetes</taxon>
        <taxon>Hypocreomycetidae</taxon>
        <taxon>Hypocreales</taxon>
        <taxon>Nectriaceae</taxon>
        <taxon>Fusarium</taxon>
    </lineage>
</organism>
<dbReference type="Proteomes" id="UP000007978">
    <property type="component" value="Chromosome 2"/>
</dbReference>
<dbReference type="OrthoDB" id="2104739at2759"/>
<evidence type="ECO:0000313" key="2">
    <source>
        <dbReference type="EMBL" id="EKJ70355.1"/>
    </source>
</evidence>
<accession>K3VYB4</accession>
<keyword evidence="3" id="KW-1185">Reference proteome</keyword>
<reference evidence="2 3" key="1">
    <citation type="journal article" date="2012" name="PLoS Pathog.">
        <title>Comparative pathogenomics reveals horizontally acquired novel virulence genes in fungi infecting cereal hosts.</title>
        <authorList>
            <person name="Gardiner D.M."/>
            <person name="McDonald M.C."/>
            <person name="Covarelli L."/>
            <person name="Solomon P.S."/>
            <person name="Rusu A.G."/>
            <person name="Marshall M."/>
            <person name="Kazan K."/>
            <person name="Chakraborty S."/>
            <person name="McDonald B.A."/>
            <person name="Manners J.M."/>
        </authorList>
    </citation>
    <scope>NUCLEOTIDE SEQUENCE [LARGE SCALE GENOMIC DNA]</scope>
    <source>
        <strain evidence="2 3">CS3096</strain>
    </source>
</reference>
<dbReference type="RefSeq" id="XP_009260964.1">
    <property type="nucleotide sequence ID" value="XM_009262689.1"/>
</dbReference>
<dbReference type="InterPro" id="IPR003615">
    <property type="entry name" value="HNH_nuc"/>
</dbReference>
<comment type="caution">
    <text evidence="2">The sequence shown here is derived from an EMBL/GenBank/DDBJ whole genome shotgun (WGS) entry which is preliminary data.</text>
</comment>
<sequence>MKTQRQDHVFSGTPERLASLRGTCLLRDRYRCVISRKFDAAEAERRFQKYGENNAMDQDGVPLADPGQEFDYLEVAHILPHSLTSLDSSGALSSTKAAALAVLNMFDAGVAYLIEGVDIDRPTNALTLAVSHHISFGDFRVYFEPVGETHTYRIGTFRRVGFAKNFPVTRTLFLTEDRSIDPPSARLLAVHRAIAHILHLSAAGDYIDHVLRDVDEVGIRADGSTDLSRLLKLRLGEASGHHKNWPLEA</sequence>
<protein>
    <recommendedName>
        <fullName evidence="1">HNH nuclease domain-containing protein</fullName>
    </recommendedName>
</protein>
<dbReference type="AlphaFoldDB" id="K3VYB4"/>